<dbReference type="PATRIC" id="fig|1261.5.peg.1364"/>
<gene>
    <name evidence="1" type="ORF">HMPREF3195_01361</name>
</gene>
<dbReference type="Proteomes" id="UP000070326">
    <property type="component" value="Unassembled WGS sequence"/>
</dbReference>
<organism evidence="1 2">
    <name type="scientific">Peptostreptococcus anaerobius</name>
    <dbReference type="NCBI Taxonomy" id="1261"/>
    <lineage>
        <taxon>Bacteria</taxon>
        <taxon>Bacillati</taxon>
        <taxon>Bacillota</taxon>
        <taxon>Clostridia</taxon>
        <taxon>Peptostreptococcales</taxon>
        <taxon>Peptostreptococcaceae</taxon>
        <taxon>Peptostreptococcus</taxon>
    </lineage>
</organism>
<reference evidence="1 2" key="1">
    <citation type="submission" date="2016-02" db="EMBL/GenBank/DDBJ databases">
        <authorList>
            <person name="Wen L."/>
            <person name="He K."/>
            <person name="Yang H."/>
        </authorList>
    </citation>
    <scope>NUCLEOTIDE SEQUENCE [LARGE SCALE GENOMIC DNA]</scope>
    <source>
        <strain evidence="1 2">MJR8628A</strain>
    </source>
</reference>
<proteinExistence type="predicted"/>
<accession>A0A135YQ89</accession>
<dbReference type="EMBL" id="LSQZ01000069">
    <property type="protein sequence ID" value="KXI11534.1"/>
    <property type="molecule type" value="Genomic_DNA"/>
</dbReference>
<protein>
    <submittedName>
        <fullName evidence="1">Uncharacterized protein</fullName>
    </submittedName>
</protein>
<evidence type="ECO:0000313" key="1">
    <source>
        <dbReference type="EMBL" id="KXI11534.1"/>
    </source>
</evidence>
<dbReference type="STRING" id="1261.HMPREF3195_01361"/>
<dbReference type="AlphaFoldDB" id="A0A135YQ89"/>
<comment type="caution">
    <text evidence="1">The sequence shown here is derived from an EMBL/GenBank/DDBJ whole genome shotgun (WGS) entry which is preliminary data.</text>
</comment>
<name>A0A135YQ89_9FIRM</name>
<sequence length="223" mass="26361">MKRIKWTSEKLDLVSKYLNKGFNNEEIAEIMNDIDKEGIIYKASTIEAAIKFYDLTLGVPLKALVKSGRKIIWNEFLVEEVQELAHKGMTDNQIAKELSERHEVKIKGSQILNVRTRNNIQKRIIKPIKIEKENKAISYHEKRETNDIKIIKKNREKSQKLKKYNLKKGLKYTVKVKENGIKAIRTFRDLEFEYMTDYLLFFRDKNGLMKTFIRNNSLTKTFI</sequence>
<dbReference type="RefSeq" id="WP_061101909.1">
    <property type="nucleotide sequence ID" value="NZ_KQ961832.1"/>
</dbReference>
<evidence type="ECO:0000313" key="2">
    <source>
        <dbReference type="Proteomes" id="UP000070326"/>
    </source>
</evidence>